<comment type="caution">
    <text evidence="2">The sequence shown here is derived from an EMBL/GenBank/DDBJ whole genome shotgun (WGS) entry which is preliminary data.</text>
</comment>
<dbReference type="EMBL" id="AEKM01000006">
    <property type="protein sequence ID" value="EFQ55526.1"/>
    <property type="molecule type" value="Genomic_DNA"/>
</dbReference>
<dbReference type="Proteomes" id="UP000003812">
    <property type="component" value="Unassembled WGS sequence"/>
</dbReference>
<evidence type="ECO:0000256" key="1">
    <source>
        <dbReference type="SAM" id="Phobius"/>
    </source>
</evidence>
<gene>
    <name evidence="2" type="ORF">HMPREF9626_1479</name>
</gene>
<evidence type="ECO:0008006" key="4">
    <source>
        <dbReference type="Google" id="ProtNLM"/>
    </source>
</evidence>
<protein>
    <recommendedName>
        <fullName evidence="4">YGGT family protein</fullName>
    </recommendedName>
</protein>
<keyword evidence="1" id="KW-0812">Transmembrane</keyword>
<name>E3CCT0_STRPA</name>
<accession>E3CCT0</accession>
<reference evidence="2 3" key="1">
    <citation type="submission" date="2010-10" db="EMBL/GenBank/DDBJ databases">
        <authorList>
            <person name="Durkin A.S."/>
            <person name="Madupu R."/>
            <person name="Torralba M."/>
            <person name="Gillis M."/>
            <person name="Methe B."/>
            <person name="Sutton G."/>
            <person name="Nelson K.E."/>
        </authorList>
    </citation>
    <scope>NUCLEOTIDE SEQUENCE [LARGE SCALE GENOMIC DNA]</scope>
    <source>
        <strain evidence="2 3">F0405</strain>
    </source>
</reference>
<feature type="transmembrane region" description="Helical" evidence="1">
    <location>
        <begin position="16"/>
        <end position="40"/>
    </location>
</feature>
<proteinExistence type="predicted"/>
<dbReference type="AlphaFoldDB" id="E3CCT0"/>
<sequence length="41" mass="4650">MSLFRKLPLQFGGLDFTVLVALLVLNLMNQLLARLFLFLIG</sequence>
<organism evidence="2 3">
    <name type="scientific">Streptococcus parasanguinis F0405</name>
    <dbReference type="NCBI Taxonomy" id="905067"/>
    <lineage>
        <taxon>Bacteria</taxon>
        <taxon>Bacillati</taxon>
        <taxon>Bacillota</taxon>
        <taxon>Bacilli</taxon>
        <taxon>Lactobacillales</taxon>
        <taxon>Streptococcaceae</taxon>
        <taxon>Streptococcus</taxon>
    </lineage>
</organism>
<evidence type="ECO:0000313" key="2">
    <source>
        <dbReference type="EMBL" id="EFQ55526.1"/>
    </source>
</evidence>
<keyword evidence="1" id="KW-1133">Transmembrane helix</keyword>
<keyword evidence="1" id="KW-0472">Membrane</keyword>
<evidence type="ECO:0000313" key="3">
    <source>
        <dbReference type="Proteomes" id="UP000003812"/>
    </source>
</evidence>